<sequence length="152" mass="16882">MGGHRPNPEGILCPDSLELPPEQIQNPAEIGKYLKEKHNDNSNEKKLIAICWALAYTYPTLLDTVGQQIQPEGEYKSADTPVIQAAAKPDREPKPMAVAPIQRKKHKTKSNRAVDDDDDGPGPSQPVEDSEPEIIMESLSIKDLRGLRKDYT</sequence>
<proteinExistence type="predicted"/>
<dbReference type="AlphaFoldDB" id="A0A3M0IXG4"/>
<evidence type="ECO:0000256" key="1">
    <source>
        <dbReference type="SAM" id="MobiDB-lite"/>
    </source>
</evidence>
<reference evidence="2 3" key="1">
    <citation type="submission" date="2018-07" db="EMBL/GenBank/DDBJ databases">
        <title>A high quality draft genome assembly of the barn swallow (H. rustica rustica).</title>
        <authorList>
            <person name="Formenti G."/>
            <person name="Chiara M."/>
            <person name="Poveda L."/>
            <person name="Francoijs K.-J."/>
            <person name="Bonisoli-Alquati A."/>
            <person name="Canova L."/>
            <person name="Gianfranceschi L."/>
            <person name="Horner D.S."/>
            <person name="Saino N."/>
        </authorList>
    </citation>
    <scope>NUCLEOTIDE SEQUENCE [LARGE SCALE GENOMIC DNA]</scope>
    <source>
        <strain evidence="2">Chelidonia</strain>
        <tissue evidence="2">Blood</tissue>
    </source>
</reference>
<organism evidence="2 3">
    <name type="scientific">Hirundo rustica rustica</name>
    <dbReference type="NCBI Taxonomy" id="333673"/>
    <lineage>
        <taxon>Eukaryota</taxon>
        <taxon>Metazoa</taxon>
        <taxon>Chordata</taxon>
        <taxon>Craniata</taxon>
        <taxon>Vertebrata</taxon>
        <taxon>Euteleostomi</taxon>
        <taxon>Archelosauria</taxon>
        <taxon>Archosauria</taxon>
        <taxon>Dinosauria</taxon>
        <taxon>Saurischia</taxon>
        <taxon>Theropoda</taxon>
        <taxon>Coelurosauria</taxon>
        <taxon>Aves</taxon>
        <taxon>Neognathae</taxon>
        <taxon>Neoaves</taxon>
        <taxon>Telluraves</taxon>
        <taxon>Australaves</taxon>
        <taxon>Passeriformes</taxon>
        <taxon>Sylvioidea</taxon>
        <taxon>Hirundinidae</taxon>
        <taxon>Hirundo</taxon>
    </lineage>
</organism>
<dbReference type="OrthoDB" id="9398059at2759"/>
<dbReference type="EMBL" id="QRBI01000220">
    <property type="protein sequence ID" value="RMB92650.1"/>
    <property type="molecule type" value="Genomic_DNA"/>
</dbReference>
<protein>
    <submittedName>
        <fullName evidence="2">Uncharacterized protein</fullName>
    </submittedName>
</protein>
<accession>A0A3M0IXG4</accession>
<evidence type="ECO:0000313" key="2">
    <source>
        <dbReference type="EMBL" id="RMB92650.1"/>
    </source>
</evidence>
<gene>
    <name evidence="2" type="ORF">DUI87_30959</name>
</gene>
<dbReference type="Proteomes" id="UP000269221">
    <property type="component" value="Unassembled WGS sequence"/>
</dbReference>
<comment type="caution">
    <text evidence="2">The sequence shown here is derived from an EMBL/GenBank/DDBJ whole genome shotgun (WGS) entry which is preliminary data.</text>
</comment>
<name>A0A3M0IXG4_HIRRU</name>
<keyword evidence="3" id="KW-1185">Reference proteome</keyword>
<evidence type="ECO:0000313" key="3">
    <source>
        <dbReference type="Proteomes" id="UP000269221"/>
    </source>
</evidence>
<feature type="region of interest" description="Disordered" evidence="1">
    <location>
        <begin position="85"/>
        <end position="139"/>
    </location>
</feature>